<reference evidence="4" key="1">
    <citation type="submission" date="2015-09" db="EMBL/GenBank/DDBJ databases">
        <authorList>
            <consortium name="Pathogen Informatics"/>
        </authorList>
    </citation>
    <scope>NUCLEOTIDE SEQUENCE [LARGE SCALE GENOMIC DNA]</scope>
    <source>
        <strain evidence="4">Lake Konstanz</strain>
    </source>
</reference>
<comment type="similarity">
    <text evidence="1">Belongs to the TRAFAC class myosin-kinesin ATPase superfamily. Kinesin family.</text>
</comment>
<dbReference type="Gene3D" id="3.40.850.10">
    <property type="entry name" value="Kinesin motor domain"/>
    <property type="match status" value="1"/>
</dbReference>
<evidence type="ECO:0000313" key="4">
    <source>
        <dbReference type="Proteomes" id="UP000051952"/>
    </source>
</evidence>
<dbReference type="SUPFAM" id="SSF52540">
    <property type="entry name" value="P-loop containing nucleoside triphosphate hydrolases"/>
    <property type="match status" value="1"/>
</dbReference>
<keyword evidence="4" id="KW-1185">Reference proteome</keyword>
<protein>
    <submittedName>
        <fullName evidence="3">Kinesin-like protein, putative</fullName>
    </submittedName>
</protein>
<dbReference type="PROSITE" id="PS50067">
    <property type="entry name" value="KINESIN_MOTOR_2"/>
    <property type="match status" value="1"/>
</dbReference>
<accession>A0A0S4KI25</accession>
<gene>
    <name evidence="3" type="ORF">BSAL_72805</name>
</gene>
<dbReference type="PRINTS" id="PR00380">
    <property type="entry name" value="KINESINHEAVY"/>
</dbReference>
<organism evidence="3 4">
    <name type="scientific">Bodo saltans</name>
    <name type="common">Flagellated protozoan</name>
    <dbReference type="NCBI Taxonomy" id="75058"/>
    <lineage>
        <taxon>Eukaryota</taxon>
        <taxon>Discoba</taxon>
        <taxon>Euglenozoa</taxon>
        <taxon>Kinetoplastea</taxon>
        <taxon>Metakinetoplastina</taxon>
        <taxon>Eubodonida</taxon>
        <taxon>Bodonidae</taxon>
        <taxon>Bodo</taxon>
    </lineage>
</organism>
<dbReference type="InterPro" id="IPR036961">
    <property type="entry name" value="Kinesin_motor_dom_sf"/>
</dbReference>
<dbReference type="VEuPathDB" id="TriTrypDB:BSAL_72805"/>
<comment type="caution">
    <text evidence="1">Lacks conserved residue(s) required for the propagation of feature annotation.</text>
</comment>
<dbReference type="Proteomes" id="UP000051952">
    <property type="component" value="Unassembled WGS sequence"/>
</dbReference>
<dbReference type="GO" id="GO:0008017">
    <property type="term" value="F:microtubule binding"/>
    <property type="evidence" value="ECO:0007669"/>
    <property type="project" value="InterPro"/>
</dbReference>
<feature type="domain" description="Kinesin motor" evidence="2">
    <location>
        <begin position="114"/>
        <end position="198"/>
    </location>
</feature>
<evidence type="ECO:0000259" key="2">
    <source>
        <dbReference type="PROSITE" id="PS50067"/>
    </source>
</evidence>
<dbReference type="GO" id="GO:0005524">
    <property type="term" value="F:ATP binding"/>
    <property type="evidence" value="ECO:0007669"/>
    <property type="project" value="InterPro"/>
</dbReference>
<dbReference type="InterPro" id="IPR001752">
    <property type="entry name" value="Kinesin_motor_dom"/>
</dbReference>
<dbReference type="GO" id="GO:0007018">
    <property type="term" value="P:microtubule-based movement"/>
    <property type="evidence" value="ECO:0007669"/>
    <property type="project" value="InterPro"/>
</dbReference>
<feature type="non-terminal residue" evidence="3">
    <location>
        <position position="1"/>
    </location>
</feature>
<evidence type="ECO:0000313" key="3">
    <source>
        <dbReference type="EMBL" id="CUI14168.1"/>
    </source>
</evidence>
<dbReference type="InterPro" id="IPR027417">
    <property type="entry name" value="P-loop_NTPase"/>
</dbReference>
<proteinExistence type="inferred from homology"/>
<dbReference type="PANTHER" id="PTHR24115">
    <property type="entry name" value="KINESIN-RELATED"/>
    <property type="match status" value="1"/>
</dbReference>
<name>A0A0S4KI25_BODSA</name>
<dbReference type="Pfam" id="PF00225">
    <property type="entry name" value="Kinesin"/>
    <property type="match status" value="1"/>
</dbReference>
<sequence>SSPCLSRTLTPREIFAAQHQRLWISVVLRTTPSPPLHCREAASLLSTYGRTSLSLRYATSSLVFSLLVENFSTKGNFRRATSTFVDLSGTAYNPQSSTALPGGGISPEHLWAHKSLTALCDVITMLSAANQQQIQATGHPLSVPMTDVPHRHNRLIQLLREFLGGNCKTTMLCCVNTRINTVDEILSALSYAYYFKSIKNFPIPYDIPPELQRLNLQMNRYAEED</sequence>
<dbReference type="OrthoDB" id="249494at2759"/>
<evidence type="ECO:0000256" key="1">
    <source>
        <dbReference type="PROSITE-ProRule" id="PRU00283"/>
    </source>
</evidence>
<dbReference type="EMBL" id="CYKH01000588">
    <property type="protein sequence ID" value="CUI14168.1"/>
    <property type="molecule type" value="Genomic_DNA"/>
</dbReference>
<dbReference type="GO" id="GO:0003777">
    <property type="term" value="F:microtubule motor activity"/>
    <property type="evidence" value="ECO:0007669"/>
    <property type="project" value="InterPro"/>
</dbReference>
<dbReference type="AlphaFoldDB" id="A0A0S4KI25"/>
<dbReference type="InterPro" id="IPR027640">
    <property type="entry name" value="Kinesin-like_fam"/>
</dbReference>